<protein>
    <recommendedName>
        <fullName evidence="2">Transcriptional regulator TbsP-like C-terminal domain-containing protein</fullName>
    </recommendedName>
</protein>
<accession>M0PFJ4</accession>
<feature type="region of interest" description="Disordered" evidence="1">
    <location>
        <begin position="187"/>
        <end position="206"/>
    </location>
</feature>
<name>M0PFJ4_9EURY</name>
<dbReference type="PATRIC" id="fig|1230454.4.peg.723"/>
<feature type="compositionally biased region" description="Polar residues" evidence="1">
    <location>
        <begin position="17"/>
        <end position="33"/>
    </location>
</feature>
<gene>
    <name evidence="3" type="ORF">C461_03502</name>
</gene>
<evidence type="ECO:0000313" key="3">
    <source>
        <dbReference type="EMBL" id="EMA68663.1"/>
    </source>
</evidence>
<sequence>MDRAADPCPNPVRDRSTPVTLTFSASQDPSMSTDPALPLAGGAASIREFDDPLLVDPTPALLTAVVEAYRATAPSLVDPDLAALRAAADGGADGGADTADGDGTADRTVGPDSLASPSDLPTLTVLANDDAVDAVTARFHSASRLAALVEAGVCRLLTGVEPQPNAVLAGRSTGCVLVEREECVPAERDGDEHERPSREGDGRGWVRLGAEPSLRERYARSVAEADERRLRTPSRSRVYGAFRERCDEAVAADVIRTLDVDPEPSEGEAVGPRVRAYAVGVRRGALDHALRRACEDAGLGSRATFTRIKKDLRDRGLLATESVPQPVGRPRERLVARGALADAEGADAVVAAVRDGRE</sequence>
<feature type="compositionally biased region" description="Basic and acidic residues" evidence="1">
    <location>
        <begin position="187"/>
        <end position="204"/>
    </location>
</feature>
<dbReference type="Pfam" id="PF23336">
    <property type="entry name" value="HTH_TbsP_C"/>
    <property type="match status" value="1"/>
</dbReference>
<evidence type="ECO:0000256" key="1">
    <source>
        <dbReference type="SAM" id="MobiDB-lite"/>
    </source>
</evidence>
<feature type="region of interest" description="Disordered" evidence="1">
    <location>
        <begin position="90"/>
        <end position="121"/>
    </location>
</feature>
<keyword evidence="4" id="KW-1185">Reference proteome</keyword>
<feature type="domain" description="Transcriptional regulator TbsP-like C-terminal" evidence="2">
    <location>
        <begin position="234"/>
        <end position="350"/>
    </location>
</feature>
<dbReference type="AlphaFoldDB" id="M0PFJ4"/>
<proteinExistence type="predicted"/>
<dbReference type="InterPro" id="IPR056163">
    <property type="entry name" value="TbsP_C"/>
</dbReference>
<feature type="compositionally biased region" description="Low complexity" evidence="1">
    <location>
        <begin position="90"/>
        <end position="102"/>
    </location>
</feature>
<reference evidence="3 4" key="1">
    <citation type="journal article" date="2014" name="PLoS Genet.">
        <title>Phylogenetically driven sequencing of extremely halophilic archaea reveals strategies for static and dynamic osmo-response.</title>
        <authorList>
            <person name="Becker E.A."/>
            <person name="Seitzer P.M."/>
            <person name="Tritt A."/>
            <person name="Larsen D."/>
            <person name="Krusor M."/>
            <person name="Yao A.I."/>
            <person name="Wu D."/>
            <person name="Madern D."/>
            <person name="Eisen J.A."/>
            <person name="Darling A.E."/>
            <person name="Facciotti M.T."/>
        </authorList>
    </citation>
    <scope>NUCLEOTIDE SEQUENCE [LARGE SCALE GENOMIC DNA]</scope>
    <source>
        <strain evidence="3 4">JCM 13560</strain>
    </source>
</reference>
<evidence type="ECO:0000313" key="4">
    <source>
        <dbReference type="Proteomes" id="UP000011575"/>
    </source>
</evidence>
<organism evidence="3 4">
    <name type="scientific">Halorubrum aidingense JCM 13560</name>
    <dbReference type="NCBI Taxonomy" id="1230454"/>
    <lineage>
        <taxon>Archaea</taxon>
        <taxon>Methanobacteriati</taxon>
        <taxon>Methanobacteriota</taxon>
        <taxon>Stenosarchaea group</taxon>
        <taxon>Halobacteria</taxon>
        <taxon>Halobacteriales</taxon>
        <taxon>Haloferacaceae</taxon>
        <taxon>Halorubrum</taxon>
    </lineage>
</organism>
<evidence type="ECO:0000259" key="2">
    <source>
        <dbReference type="Pfam" id="PF23336"/>
    </source>
</evidence>
<dbReference type="Proteomes" id="UP000011575">
    <property type="component" value="Unassembled WGS sequence"/>
</dbReference>
<dbReference type="EMBL" id="AOJI01000017">
    <property type="protein sequence ID" value="EMA68663.1"/>
    <property type="molecule type" value="Genomic_DNA"/>
</dbReference>
<feature type="region of interest" description="Disordered" evidence="1">
    <location>
        <begin position="1"/>
        <end position="37"/>
    </location>
</feature>
<comment type="caution">
    <text evidence="3">The sequence shown here is derived from an EMBL/GenBank/DDBJ whole genome shotgun (WGS) entry which is preliminary data.</text>
</comment>
<dbReference type="STRING" id="1230454.C461_03502"/>